<feature type="compositionally biased region" description="Low complexity" evidence="6">
    <location>
        <begin position="9"/>
        <end position="19"/>
    </location>
</feature>
<dbReference type="STRING" id="1229662.W3XH36"/>
<dbReference type="InterPro" id="IPR051089">
    <property type="entry name" value="prtT"/>
</dbReference>
<name>W3XH36_PESFW</name>
<reference evidence="8" key="1">
    <citation type="journal article" date="2015" name="BMC Genomics">
        <title>Genomic and transcriptomic analysis of the endophytic fungus Pestalotiopsis fici reveals its lifestyle and high potential for synthesis of natural products.</title>
        <authorList>
            <person name="Wang X."/>
            <person name="Zhang X."/>
            <person name="Liu L."/>
            <person name="Xiang M."/>
            <person name="Wang W."/>
            <person name="Sun X."/>
            <person name="Che Y."/>
            <person name="Guo L."/>
            <person name="Liu G."/>
            <person name="Guo L."/>
            <person name="Wang C."/>
            <person name="Yin W.B."/>
            <person name="Stadler M."/>
            <person name="Zhang X."/>
            <person name="Liu X."/>
        </authorList>
    </citation>
    <scope>NUCLEOTIDE SEQUENCE [LARGE SCALE GENOMIC DNA]</scope>
    <source>
        <strain evidence="8">W106-1 / CGMCC3.15140</strain>
    </source>
</reference>
<dbReference type="GO" id="GO:0000976">
    <property type="term" value="F:transcription cis-regulatory region binding"/>
    <property type="evidence" value="ECO:0007669"/>
    <property type="project" value="TreeGrafter"/>
</dbReference>
<dbReference type="Proteomes" id="UP000030651">
    <property type="component" value="Unassembled WGS sequence"/>
</dbReference>
<dbReference type="PANTHER" id="PTHR31845">
    <property type="entry name" value="FINGER DOMAIN PROTEIN, PUTATIVE-RELATED"/>
    <property type="match status" value="1"/>
</dbReference>
<dbReference type="RefSeq" id="XP_007830200.1">
    <property type="nucleotide sequence ID" value="XM_007832009.1"/>
</dbReference>
<dbReference type="eggNOG" id="ENOG502SN12">
    <property type="taxonomic scope" value="Eukaryota"/>
</dbReference>
<evidence type="ECO:0000256" key="2">
    <source>
        <dbReference type="ARBA" id="ARBA00023015"/>
    </source>
</evidence>
<dbReference type="KEGG" id="pfy:PFICI_03428"/>
<evidence type="ECO:0008006" key="9">
    <source>
        <dbReference type="Google" id="ProtNLM"/>
    </source>
</evidence>
<dbReference type="EMBL" id="KI912110">
    <property type="protein sequence ID" value="ETS85403.1"/>
    <property type="molecule type" value="Genomic_DNA"/>
</dbReference>
<evidence type="ECO:0000256" key="5">
    <source>
        <dbReference type="ARBA" id="ARBA00023242"/>
    </source>
</evidence>
<keyword evidence="4" id="KW-0804">Transcription</keyword>
<dbReference type="GO" id="GO:0000981">
    <property type="term" value="F:DNA-binding transcription factor activity, RNA polymerase II-specific"/>
    <property type="evidence" value="ECO:0007669"/>
    <property type="project" value="TreeGrafter"/>
</dbReference>
<feature type="region of interest" description="Disordered" evidence="6">
    <location>
        <begin position="1"/>
        <end position="27"/>
    </location>
</feature>
<dbReference type="InParanoid" id="W3XH36"/>
<feature type="region of interest" description="Disordered" evidence="6">
    <location>
        <begin position="465"/>
        <end position="484"/>
    </location>
</feature>
<evidence type="ECO:0000256" key="3">
    <source>
        <dbReference type="ARBA" id="ARBA00023125"/>
    </source>
</evidence>
<keyword evidence="2" id="KW-0805">Transcription regulation</keyword>
<dbReference type="HOGENOM" id="CLU_006524_10_0_1"/>
<dbReference type="GO" id="GO:0005634">
    <property type="term" value="C:nucleus"/>
    <property type="evidence" value="ECO:0007669"/>
    <property type="project" value="UniProtKB-SubCell"/>
</dbReference>
<keyword evidence="8" id="KW-1185">Reference proteome</keyword>
<protein>
    <recommendedName>
        <fullName evidence="9">Transcription factor domain-containing protein</fullName>
    </recommendedName>
</protein>
<keyword evidence="3" id="KW-0238">DNA-binding</keyword>
<dbReference type="GeneID" id="19268441"/>
<dbReference type="PANTHER" id="PTHR31845:SF10">
    <property type="entry name" value="ZN(II)2CYS6 TRANSCRIPTION FACTOR (EUROFUNG)"/>
    <property type="match status" value="1"/>
</dbReference>
<proteinExistence type="predicted"/>
<gene>
    <name evidence="7" type="ORF">PFICI_03428</name>
</gene>
<evidence type="ECO:0000256" key="1">
    <source>
        <dbReference type="ARBA" id="ARBA00004123"/>
    </source>
</evidence>
<evidence type="ECO:0000256" key="6">
    <source>
        <dbReference type="SAM" id="MobiDB-lite"/>
    </source>
</evidence>
<dbReference type="OrthoDB" id="5217604at2759"/>
<dbReference type="CDD" id="cd12148">
    <property type="entry name" value="fungal_TF_MHR"/>
    <property type="match status" value="1"/>
</dbReference>
<evidence type="ECO:0000313" key="7">
    <source>
        <dbReference type="EMBL" id="ETS85403.1"/>
    </source>
</evidence>
<evidence type="ECO:0000313" key="8">
    <source>
        <dbReference type="Proteomes" id="UP000030651"/>
    </source>
</evidence>
<accession>W3XH36</accession>
<keyword evidence="5" id="KW-0539">Nucleus</keyword>
<sequence>MDSTRQQHSPPASSASSPPQTQGLVSWPEGEEAEKMLSRYRRVQMHIFPFVIIPSDTTSASLRLERPFTWKALMLQCCSNDGHRQHVLGKELLQEFSEALLTRPRKSLDLLQGLILFVAWHHAGLTSFQATNLLGLTRSLCLSLGIHEGQVRELETDLGPLCLEKLRAFAGTYYLITSFYTTSKRTDAFMNTTYLDSLCRVLEDKALCPTDKLVAYMVKVQQLAQNISLTLSSSTTSQLFLLPMVMVVKSLQSQIESFKTNIPVDLRDNVVLASHLYTAETLLYEVGLQDVSVELGGLQGTDRLEVLWSLFTSLKAFLSLRFDPSGKKCHGFPCISSVDFMYNFLTCLKLITLQAPGWDLARIRRELALPDLADQQIQELERLIHLRKRGNNEDMQTSRPSQDPLQRLATTLKNISAVLRAMPEPGPMTPLVQNETESNDEDADLLDLDFVSTLVPDAWSGFWAPEDQNGDWNAETPLLGLSSE</sequence>
<dbReference type="AlphaFoldDB" id="W3XH36"/>
<dbReference type="OMA" id="FLWKAVM"/>
<organism evidence="7 8">
    <name type="scientific">Pestalotiopsis fici (strain W106-1 / CGMCC3.15140)</name>
    <dbReference type="NCBI Taxonomy" id="1229662"/>
    <lineage>
        <taxon>Eukaryota</taxon>
        <taxon>Fungi</taxon>
        <taxon>Dikarya</taxon>
        <taxon>Ascomycota</taxon>
        <taxon>Pezizomycotina</taxon>
        <taxon>Sordariomycetes</taxon>
        <taxon>Xylariomycetidae</taxon>
        <taxon>Amphisphaeriales</taxon>
        <taxon>Sporocadaceae</taxon>
        <taxon>Pestalotiopsis</taxon>
    </lineage>
</organism>
<comment type="subcellular location">
    <subcellularLocation>
        <location evidence="1">Nucleus</location>
    </subcellularLocation>
</comment>
<evidence type="ECO:0000256" key="4">
    <source>
        <dbReference type="ARBA" id="ARBA00023163"/>
    </source>
</evidence>